<proteinExistence type="predicted"/>
<evidence type="ECO:0000313" key="2">
    <source>
        <dbReference type="EMBL" id="PAN30702.1"/>
    </source>
</evidence>
<organism evidence="2">
    <name type="scientific">Panicum hallii</name>
    <dbReference type="NCBI Taxonomy" id="206008"/>
    <lineage>
        <taxon>Eukaryota</taxon>
        <taxon>Viridiplantae</taxon>
        <taxon>Streptophyta</taxon>
        <taxon>Embryophyta</taxon>
        <taxon>Tracheophyta</taxon>
        <taxon>Spermatophyta</taxon>
        <taxon>Magnoliopsida</taxon>
        <taxon>Liliopsida</taxon>
        <taxon>Poales</taxon>
        <taxon>Poaceae</taxon>
        <taxon>PACMAD clade</taxon>
        <taxon>Panicoideae</taxon>
        <taxon>Panicodae</taxon>
        <taxon>Paniceae</taxon>
        <taxon>Panicinae</taxon>
        <taxon>Panicum</taxon>
        <taxon>Panicum sect. Panicum</taxon>
    </lineage>
</organism>
<feature type="transmembrane region" description="Helical" evidence="1">
    <location>
        <begin position="27"/>
        <end position="48"/>
    </location>
</feature>
<dbReference type="Proteomes" id="UP000243499">
    <property type="component" value="Chromosome 5"/>
</dbReference>
<keyword evidence="1" id="KW-1133">Transmembrane helix</keyword>
<protein>
    <submittedName>
        <fullName evidence="2">Uncharacterized protein</fullName>
    </submittedName>
</protein>
<keyword evidence="1" id="KW-0472">Membrane</keyword>
<name>A0A2S3HVC8_9POAL</name>
<evidence type="ECO:0000256" key="1">
    <source>
        <dbReference type="SAM" id="Phobius"/>
    </source>
</evidence>
<reference evidence="2" key="1">
    <citation type="submission" date="2018-04" db="EMBL/GenBank/DDBJ databases">
        <title>WGS assembly of Panicum hallii.</title>
        <authorList>
            <person name="Lovell J."/>
            <person name="Jenkins J."/>
            <person name="Lowry D."/>
            <person name="Mamidi S."/>
            <person name="Sreedasyam A."/>
            <person name="Weng X."/>
            <person name="Barry K."/>
            <person name="Bonette J."/>
            <person name="Campitelli B."/>
            <person name="Daum C."/>
            <person name="Gordon S."/>
            <person name="Gould B."/>
            <person name="Lipzen A."/>
            <person name="Macqueen A."/>
            <person name="Palacio-Mejia J."/>
            <person name="Plott C."/>
            <person name="Shakirov E."/>
            <person name="Shu S."/>
            <person name="Yoshinaga Y."/>
            <person name="Zane M."/>
            <person name="Rokhsar D."/>
            <person name="Grimwood J."/>
            <person name="Schmutz J."/>
            <person name="Juenger T."/>
        </authorList>
    </citation>
    <scope>NUCLEOTIDE SEQUENCE [LARGE SCALE GENOMIC DNA]</scope>
    <source>
        <strain evidence="2">FIL2</strain>
    </source>
</reference>
<accession>A0A2S3HVC8</accession>
<dbReference type="AlphaFoldDB" id="A0A2S3HVC8"/>
<gene>
    <name evidence="2" type="ORF">PAHAL_5G366800</name>
</gene>
<dbReference type="EMBL" id="CM008050">
    <property type="protein sequence ID" value="PAN30702.1"/>
    <property type="molecule type" value="Genomic_DNA"/>
</dbReference>
<dbReference type="Gramene" id="PAN30702">
    <property type="protein sequence ID" value="PAN30702"/>
    <property type="gene ID" value="PAHAL_5G366800"/>
</dbReference>
<sequence>MFLHPSPFTIVTKMVPTSMNFLGHRTWNVLSCCCSFLFLCSMGMYRLYLEMLLMIPTNGHCLIKILDHCSFLLSIVHLRSYQVSRWFTRWINHESSSRFLHNCMGRVCRADTVAVGGVLM</sequence>
<keyword evidence="1" id="KW-0812">Transmembrane</keyword>